<dbReference type="EnsemblFungi" id="FOXG_12528T0">
    <property type="protein sequence ID" value="FOXG_12528P0"/>
    <property type="gene ID" value="FOXG_12528"/>
</dbReference>
<dbReference type="InterPro" id="IPR049326">
    <property type="entry name" value="Rhodopsin_dom_fungi"/>
</dbReference>
<dbReference type="PANTHER" id="PTHR33048">
    <property type="entry name" value="PTH11-LIKE INTEGRAL MEMBRANE PROTEIN (AFU_ORTHOLOGUE AFUA_5G11245)"/>
    <property type="match status" value="1"/>
</dbReference>
<feature type="transmembrane region" description="Helical" evidence="6">
    <location>
        <begin position="34"/>
        <end position="50"/>
    </location>
</feature>
<feature type="transmembrane region" description="Helical" evidence="6">
    <location>
        <begin position="112"/>
        <end position="134"/>
    </location>
</feature>
<dbReference type="GO" id="GO:0016020">
    <property type="term" value="C:membrane"/>
    <property type="evidence" value="ECO:0007669"/>
    <property type="project" value="UniProtKB-SubCell"/>
</dbReference>
<sequence>MSFPSINGTEVFRLPPEGYVVDFDDPEQQYAPEHYLIFGIGALFAFIALLQRFYTKIRLRKKLEVDDCFMFLGWVCSLLTQALMTASIAQRVCTPPRKAFNFKVEGKCIDAAILYMATAVSNIVTDVMLFILPIPTISNLHMPRIQKAVLASTDPSWDAAPANIWTYDIFLAQLLSVY</sequence>
<evidence type="ECO:0000259" key="7">
    <source>
        <dbReference type="Pfam" id="PF20684"/>
    </source>
</evidence>
<accession>A0A0D2Y8B2</accession>
<comment type="subcellular location">
    <subcellularLocation>
        <location evidence="1">Membrane</location>
        <topology evidence="1">Multi-pass membrane protein</topology>
    </subcellularLocation>
</comment>
<name>A0A0D2Y8B2_FUSOF</name>
<keyword evidence="4 6" id="KW-0472">Membrane</keyword>
<dbReference type="InterPro" id="IPR052337">
    <property type="entry name" value="SAT4-like"/>
</dbReference>
<evidence type="ECO:0000313" key="8">
    <source>
        <dbReference type="EnsemblFungi" id="FOXG_12528P0"/>
    </source>
</evidence>
<dbReference type="Pfam" id="PF20684">
    <property type="entry name" value="Fung_rhodopsin"/>
    <property type="match status" value="1"/>
</dbReference>
<feature type="domain" description="Rhodopsin" evidence="7">
    <location>
        <begin position="83"/>
        <end position="151"/>
    </location>
</feature>
<keyword evidence="3 6" id="KW-1133">Transmembrane helix</keyword>
<keyword evidence="2 6" id="KW-0812">Transmembrane</keyword>
<evidence type="ECO:0000256" key="4">
    <source>
        <dbReference type="ARBA" id="ARBA00023136"/>
    </source>
</evidence>
<evidence type="ECO:0000256" key="6">
    <source>
        <dbReference type="SAM" id="Phobius"/>
    </source>
</evidence>
<dbReference type="AlphaFoldDB" id="A0A0D2Y8B2"/>
<feature type="transmembrane region" description="Helical" evidence="6">
    <location>
        <begin position="71"/>
        <end position="92"/>
    </location>
</feature>
<organism evidence="8 9">
    <name type="scientific">Fusarium oxysporum (strain Fo5176)</name>
    <name type="common">Fusarium vascular wilt</name>
    <dbReference type="NCBI Taxonomy" id="660025"/>
    <lineage>
        <taxon>Eukaryota</taxon>
        <taxon>Fungi</taxon>
        <taxon>Dikarya</taxon>
        <taxon>Ascomycota</taxon>
        <taxon>Pezizomycotina</taxon>
        <taxon>Sordariomycetes</taxon>
        <taxon>Hypocreomycetidae</taxon>
        <taxon>Hypocreales</taxon>
        <taxon>Nectriaceae</taxon>
        <taxon>Fusarium</taxon>
        <taxon>Fusarium oxysporum species complex</taxon>
    </lineage>
</organism>
<evidence type="ECO:0000256" key="1">
    <source>
        <dbReference type="ARBA" id="ARBA00004141"/>
    </source>
</evidence>
<comment type="similarity">
    <text evidence="5">Belongs to the SAT4 family.</text>
</comment>
<evidence type="ECO:0000256" key="2">
    <source>
        <dbReference type="ARBA" id="ARBA00022692"/>
    </source>
</evidence>
<evidence type="ECO:0000313" key="9">
    <source>
        <dbReference type="Proteomes" id="UP000002489"/>
    </source>
</evidence>
<protein>
    <recommendedName>
        <fullName evidence="7">Rhodopsin domain-containing protein</fullName>
    </recommendedName>
</protein>
<reference evidence="9" key="1">
    <citation type="journal article" date="2012" name="Mol. Plant Microbe Interact.">
        <title>A highly conserved effector in Fusarium oxysporum is required for full virulence on Arabidopsis.</title>
        <authorList>
            <person name="Thatcher L.F."/>
            <person name="Gardiner D.M."/>
            <person name="Kazan K."/>
            <person name="Manners J."/>
        </authorList>
    </citation>
    <scope>NUCLEOTIDE SEQUENCE [LARGE SCALE GENOMIC DNA]</scope>
    <source>
        <strain evidence="9">Fo5176</strain>
    </source>
</reference>
<dbReference type="PANTHER" id="PTHR33048:SF124">
    <property type="entry name" value="INTEGRAL MEMBRANE PROTEIN"/>
    <property type="match status" value="1"/>
</dbReference>
<dbReference type="Proteomes" id="UP000002489">
    <property type="component" value="Unassembled WGS sequence"/>
</dbReference>
<evidence type="ECO:0000256" key="5">
    <source>
        <dbReference type="ARBA" id="ARBA00038359"/>
    </source>
</evidence>
<reference evidence="8" key="2">
    <citation type="submission" date="2025-08" db="UniProtKB">
        <authorList>
            <consortium name="EnsemblFungi"/>
        </authorList>
    </citation>
    <scope>IDENTIFICATION</scope>
    <source>
        <strain evidence="8">4287 / CBS 123668 / FGSC 9935 / NRRL 34936</strain>
    </source>
</reference>
<proteinExistence type="inferred from homology"/>
<evidence type="ECO:0000256" key="3">
    <source>
        <dbReference type="ARBA" id="ARBA00022989"/>
    </source>
</evidence>